<name>A0A163W7X5_9MYCO</name>
<dbReference type="RefSeq" id="WP_075512899.1">
    <property type="nucleotide sequence ID" value="NZ_CP089224.1"/>
</dbReference>
<dbReference type="Proteomes" id="UP000077342">
    <property type="component" value="Unassembled WGS sequence"/>
</dbReference>
<evidence type="ECO:0000313" key="2">
    <source>
        <dbReference type="Proteomes" id="UP000077342"/>
    </source>
</evidence>
<dbReference type="AlphaFoldDB" id="A0A163W7X5"/>
<proteinExistence type="predicted"/>
<reference evidence="2" key="1">
    <citation type="submission" date="2016-04" db="EMBL/GenBank/DDBJ databases">
        <authorList>
            <person name="Strapagiel D."/>
            <person name="Borowka P."/>
            <person name="Marciniak B."/>
            <person name="Bakula Z."/>
            <person name="Van Ingen J."/>
            <person name="Safianowska A."/>
            <person name="Dziadek J."/>
            <person name="Jagielski T."/>
        </authorList>
    </citation>
    <scope>NUCLEOTIDE SEQUENCE [LARGE SCALE GENOMIC DNA]</scope>
    <source>
        <strain evidence="2">1010001458</strain>
    </source>
</reference>
<dbReference type="EMBL" id="LWCI01000154">
    <property type="protein sequence ID" value="KZS58083.1"/>
    <property type="molecule type" value="Genomic_DNA"/>
</dbReference>
<keyword evidence="2" id="KW-1185">Reference proteome</keyword>
<accession>A0A163W7X5</accession>
<gene>
    <name evidence="1" type="ORF">A4G28_05695</name>
</gene>
<evidence type="ECO:0000313" key="1">
    <source>
        <dbReference type="EMBL" id="KZS58083.1"/>
    </source>
</evidence>
<evidence type="ECO:0008006" key="3">
    <source>
        <dbReference type="Google" id="ProtNLM"/>
    </source>
</evidence>
<protein>
    <recommendedName>
        <fullName evidence="3">Transposase</fullName>
    </recommendedName>
</protein>
<organism evidence="1 2">
    <name type="scientific">Mycobacterium ostraviense</name>
    <dbReference type="NCBI Taxonomy" id="2738409"/>
    <lineage>
        <taxon>Bacteria</taxon>
        <taxon>Bacillati</taxon>
        <taxon>Actinomycetota</taxon>
        <taxon>Actinomycetes</taxon>
        <taxon>Mycobacteriales</taxon>
        <taxon>Mycobacteriaceae</taxon>
        <taxon>Mycobacterium</taxon>
    </lineage>
</organism>
<comment type="caution">
    <text evidence="1">The sequence shown here is derived from an EMBL/GenBank/DDBJ whole genome shotgun (WGS) entry which is preliminary data.</text>
</comment>
<sequence>MNFEFASTIDGNAINAASIIDEHTRQSLLDMVERSITAERSSLSYSSSIVHRGQRTPMVRMDNGPELAL</sequence>